<proteinExistence type="predicted"/>
<evidence type="ECO:0000313" key="1">
    <source>
        <dbReference type="EMBL" id="TRT50227.1"/>
    </source>
</evidence>
<dbReference type="EMBL" id="SFCA01000167">
    <property type="protein sequence ID" value="TRT50227.1"/>
    <property type="molecule type" value="Genomic_DNA"/>
</dbReference>
<organism evidence="1 2">
    <name type="scientific">Microcystis aeruginosa Ma_QC_C_20070703_M131</name>
    <dbReference type="NCBI Taxonomy" id="2486263"/>
    <lineage>
        <taxon>Bacteria</taxon>
        <taxon>Bacillati</taxon>
        <taxon>Cyanobacteriota</taxon>
        <taxon>Cyanophyceae</taxon>
        <taxon>Oscillatoriophycideae</taxon>
        <taxon>Chroococcales</taxon>
        <taxon>Microcystaceae</taxon>
        <taxon>Microcystis</taxon>
    </lineage>
</organism>
<reference evidence="1 2" key="1">
    <citation type="submission" date="2019-01" db="EMBL/GenBank/DDBJ databases">
        <title>Coherence of Microcystis species and biogeography revealed through population genomics.</title>
        <authorList>
            <person name="Perez-Carrascal O.M."/>
            <person name="Terrat Y."/>
            <person name="Giani A."/>
            <person name="Fortin N."/>
            <person name="Tromas N."/>
            <person name="Shapiro B.J."/>
        </authorList>
    </citation>
    <scope>NUCLEOTIDE SEQUENCE [LARGE SCALE GENOMIC DNA]</scope>
    <source>
        <strain evidence="1">Ma_QC_C_20070703_M131</strain>
    </source>
</reference>
<sequence>MERIKSFLECRSLFFQAAKSLDKWTALLYTSGREYYNTKSVFNSVINSQVIDCFSPLPAPNSLLRCSPIPFKQDLV</sequence>
<evidence type="ECO:0000313" key="2">
    <source>
        <dbReference type="Proteomes" id="UP000316443"/>
    </source>
</evidence>
<protein>
    <submittedName>
        <fullName evidence="1">Uncharacterized protein</fullName>
    </submittedName>
</protein>
<dbReference type="Proteomes" id="UP000316443">
    <property type="component" value="Unassembled WGS sequence"/>
</dbReference>
<accession>A0A551XNB4</accession>
<name>A0A551XNB4_MICAE</name>
<dbReference type="AlphaFoldDB" id="A0A551XNB4"/>
<comment type="caution">
    <text evidence="1">The sequence shown here is derived from an EMBL/GenBank/DDBJ whole genome shotgun (WGS) entry which is preliminary data.</text>
</comment>
<gene>
    <name evidence="1" type="ORF">EWV85_16425</name>
</gene>